<accession>A0ABX0M282</accession>
<dbReference type="EMBL" id="VVIW01000007">
    <property type="protein sequence ID" value="NHZ41278.1"/>
    <property type="molecule type" value="Genomic_DNA"/>
</dbReference>
<dbReference type="RefSeq" id="WP_167077068.1">
    <property type="nucleotide sequence ID" value="NZ_VVIW01000007.1"/>
</dbReference>
<evidence type="ECO:0000313" key="1">
    <source>
        <dbReference type="EMBL" id="NHZ41278.1"/>
    </source>
</evidence>
<evidence type="ECO:0008006" key="3">
    <source>
        <dbReference type="Google" id="ProtNLM"/>
    </source>
</evidence>
<proteinExistence type="predicted"/>
<evidence type="ECO:0000313" key="2">
    <source>
        <dbReference type="Proteomes" id="UP000819052"/>
    </source>
</evidence>
<organism evidence="1 2">
    <name type="scientific">Massilia aquatica</name>
    <dbReference type="NCBI Taxonomy" id="2609000"/>
    <lineage>
        <taxon>Bacteria</taxon>
        <taxon>Pseudomonadati</taxon>
        <taxon>Pseudomonadota</taxon>
        <taxon>Betaproteobacteria</taxon>
        <taxon>Burkholderiales</taxon>
        <taxon>Oxalobacteraceae</taxon>
        <taxon>Telluria group</taxon>
        <taxon>Massilia</taxon>
    </lineage>
</organism>
<gene>
    <name evidence="1" type="ORF">F1609_14095</name>
</gene>
<dbReference type="Proteomes" id="UP000819052">
    <property type="component" value="Unassembled WGS sequence"/>
</dbReference>
<reference evidence="1 2" key="1">
    <citation type="submission" date="2019-09" db="EMBL/GenBank/DDBJ databases">
        <title>Taxonomy of Antarctic Massilia spp.: description of Massilia rubra sp. nov., Massilia aquatica sp. nov., Massilia mucilaginosa sp. nov., Massilia frigida sp. nov. isolated from streams, lakes and regoliths.</title>
        <authorList>
            <person name="Holochova P."/>
            <person name="Sedlacek I."/>
            <person name="Kralova S."/>
            <person name="Maslanova I."/>
            <person name="Busse H.-J."/>
            <person name="Stankova E."/>
            <person name="Vrbovska V."/>
            <person name="Kovarovic V."/>
            <person name="Bartak M."/>
            <person name="Svec P."/>
            <person name="Pantucek R."/>
        </authorList>
    </citation>
    <scope>NUCLEOTIDE SEQUENCE [LARGE SCALE GENOMIC DNA]</scope>
    <source>
        <strain evidence="1 2">CCM 8693</strain>
    </source>
</reference>
<protein>
    <recommendedName>
        <fullName evidence="3">Type VI secretion system tip protein VgrG</fullName>
    </recommendedName>
</protein>
<keyword evidence="2" id="KW-1185">Reference proteome</keyword>
<comment type="caution">
    <text evidence="1">The sequence shown here is derived from an EMBL/GenBank/DDBJ whole genome shotgun (WGS) entry which is preliminary data.</text>
</comment>
<sequence>MQPVSRADIRHIQFNSVDGSHQVPVNADFLEQLGFPANLSMLILKDRDTSSSQLNDQVLVVKSDKQWGTAAGTALTGCFHAIDMSSKRGVCDLRMVVTSDDLNMQKKHRLQRKY</sequence>
<name>A0ABX0M282_9BURK</name>